<dbReference type="OMA" id="IQKNHFR"/>
<dbReference type="PROSITE" id="PS01104">
    <property type="entry name" value="RIBOSOMAL_L13E"/>
    <property type="match status" value="1"/>
</dbReference>
<dbReference type="Proteomes" id="UP000009022">
    <property type="component" value="Unassembled WGS sequence"/>
</dbReference>
<keyword evidence="2 4" id="KW-0689">Ribosomal protein</keyword>
<dbReference type="PhylomeDB" id="B3RIP5"/>
<name>B3RIP5_TRIAD</name>
<dbReference type="GO" id="GO:0006412">
    <property type="term" value="P:translation"/>
    <property type="evidence" value="ECO:0007669"/>
    <property type="project" value="InterPro"/>
</dbReference>
<evidence type="ECO:0000256" key="3">
    <source>
        <dbReference type="ARBA" id="ARBA00023274"/>
    </source>
</evidence>
<dbReference type="CTD" id="6750173"/>
<evidence type="ECO:0000256" key="4">
    <source>
        <dbReference type="RuleBase" id="RU000572"/>
    </source>
</evidence>
<dbReference type="GO" id="GO:0022625">
    <property type="term" value="C:cytosolic large ribosomal subunit"/>
    <property type="evidence" value="ECO:0000318"/>
    <property type="project" value="GO_Central"/>
</dbReference>
<protein>
    <recommendedName>
        <fullName evidence="4">60S ribosomal protein L13</fullName>
    </recommendedName>
</protein>
<dbReference type="GeneID" id="6750173"/>
<dbReference type="Gene3D" id="1.20.5.110">
    <property type="match status" value="1"/>
</dbReference>
<evidence type="ECO:0000313" key="5">
    <source>
        <dbReference type="EMBL" id="EDV29018.1"/>
    </source>
</evidence>
<dbReference type="STRING" id="10228.B3RIP5"/>
<dbReference type="InterPro" id="IPR001380">
    <property type="entry name" value="Ribosomal_eL13"/>
</dbReference>
<evidence type="ECO:0000256" key="2">
    <source>
        <dbReference type="ARBA" id="ARBA00022980"/>
    </source>
</evidence>
<dbReference type="KEGG" id="tad:TRIADDRAFT_37040"/>
<organism evidence="5 6">
    <name type="scientific">Trichoplax adhaerens</name>
    <name type="common">Trichoplax reptans</name>
    <dbReference type="NCBI Taxonomy" id="10228"/>
    <lineage>
        <taxon>Eukaryota</taxon>
        <taxon>Metazoa</taxon>
        <taxon>Placozoa</taxon>
        <taxon>Uniplacotomia</taxon>
        <taxon>Trichoplacea</taxon>
        <taxon>Trichoplacidae</taxon>
        <taxon>Trichoplax</taxon>
    </lineage>
</organism>
<dbReference type="GO" id="GO:0003723">
    <property type="term" value="F:RNA binding"/>
    <property type="evidence" value="ECO:0000318"/>
    <property type="project" value="GO_Central"/>
</dbReference>
<gene>
    <name evidence="5" type="ORF">TRIADDRAFT_37040</name>
</gene>
<dbReference type="GO" id="GO:0003735">
    <property type="term" value="F:structural constituent of ribosome"/>
    <property type="evidence" value="ECO:0000318"/>
    <property type="project" value="GO_Central"/>
</dbReference>
<evidence type="ECO:0000313" key="6">
    <source>
        <dbReference type="Proteomes" id="UP000009022"/>
    </source>
</evidence>
<sequence length="211" mass="24185">MGHYRNKIIGNAHFRKDWQRRVRCWFDQAGRKNRRRLARQKKAAKIAPRPVEGSLRPVVRCPTFKYNTTVRAGRGFTLEELKTAGIHPKVAMTLGIAVDYRRRNRSSESLQANVQRLKEYTSKLIIFPKKASKPKKGDSEAAELSLATQLTGPVMPVQQTKPVSKARAITEEEKKISVFRAMRVARANARLVGIRQKRRKEKAEAELKLKK</sequence>
<reference evidence="5 6" key="1">
    <citation type="journal article" date="2008" name="Nature">
        <title>The Trichoplax genome and the nature of placozoans.</title>
        <authorList>
            <person name="Srivastava M."/>
            <person name="Begovic E."/>
            <person name="Chapman J."/>
            <person name="Putnam N.H."/>
            <person name="Hellsten U."/>
            <person name="Kawashima T."/>
            <person name="Kuo A."/>
            <person name="Mitros T."/>
            <person name="Salamov A."/>
            <person name="Carpenter M.L."/>
            <person name="Signorovitch A.Y."/>
            <person name="Moreno M.A."/>
            <person name="Kamm K."/>
            <person name="Grimwood J."/>
            <person name="Schmutz J."/>
            <person name="Shapiro H."/>
            <person name="Grigoriev I.V."/>
            <person name="Buss L.W."/>
            <person name="Schierwater B."/>
            <person name="Dellaporta S.L."/>
            <person name="Rokhsar D.S."/>
        </authorList>
    </citation>
    <scope>NUCLEOTIDE SEQUENCE [LARGE SCALE GENOMIC DNA]</scope>
    <source>
        <strain evidence="5 6">Grell-BS-1999</strain>
    </source>
</reference>
<dbReference type="eggNOG" id="KOG3295">
    <property type="taxonomic scope" value="Eukaryota"/>
</dbReference>
<dbReference type="PANTHER" id="PTHR11722:SF0">
    <property type="entry name" value="LARGE RIBOSOMAL SUBUNIT PROTEIN EL13"/>
    <property type="match status" value="1"/>
</dbReference>
<dbReference type="HAMAP" id="MF_00499">
    <property type="entry name" value="Ribosomal_eL13"/>
    <property type="match status" value="1"/>
</dbReference>
<dbReference type="PANTHER" id="PTHR11722">
    <property type="entry name" value="60S RIBOSOMAL PROTEIN L13"/>
    <property type="match status" value="1"/>
</dbReference>
<dbReference type="FunFam" id="1.20.5.110:FF:000003">
    <property type="entry name" value="60S ribosomal protein L13"/>
    <property type="match status" value="1"/>
</dbReference>
<keyword evidence="6" id="KW-1185">Reference proteome</keyword>
<dbReference type="FunCoup" id="B3RIP5">
    <property type="interactions" value="1885"/>
</dbReference>
<dbReference type="InParanoid" id="B3RIP5"/>
<dbReference type="InterPro" id="IPR018256">
    <property type="entry name" value="Ribosomal_eL13_CS"/>
</dbReference>
<proteinExistence type="inferred from homology"/>
<dbReference type="AlphaFoldDB" id="B3RIP5"/>
<comment type="similarity">
    <text evidence="1 4">Belongs to the eukaryotic ribosomal protein eL13 family.</text>
</comment>
<dbReference type="HOGENOM" id="CLU_075696_1_0_1"/>
<dbReference type="RefSeq" id="XP_002108220.1">
    <property type="nucleotide sequence ID" value="XM_002108184.1"/>
</dbReference>
<dbReference type="EMBL" id="DS985241">
    <property type="protein sequence ID" value="EDV29018.1"/>
    <property type="molecule type" value="Genomic_DNA"/>
</dbReference>
<dbReference type="Pfam" id="PF01294">
    <property type="entry name" value="Ribosomal_L13e"/>
    <property type="match status" value="1"/>
</dbReference>
<keyword evidence="3 4" id="KW-0687">Ribonucleoprotein</keyword>
<evidence type="ECO:0000256" key="1">
    <source>
        <dbReference type="ARBA" id="ARBA00005640"/>
    </source>
</evidence>
<dbReference type="OrthoDB" id="10264538at2759"/>
<accession>B3RIP5</accession>